<feature type="chain" id="PRO_5031214556" description="Secreted protein" evidence="3">
    <location>
        <begin position="24"/>
        <end position="105"/>
    </location>
</feature>
<keyword evidence="2" id="KW-0472">Membrane</keyword>
<gene>
    <name evidence="4" type="ORF">FHS42_006244</name>
</gene>
<organism evidence="4 5">
    <name type="scientific">Streptomyces zagrosensis</name>
    <dbReference type="NCBI Taxonomy" id="1042984"/>
    <lineage>
        <taxon>Bacteria</taxon>
        <taxon>Bacillati</taxon>
        <taxon>Actinomycetota</taxon>
        <taxon>Actinomycetes</taxon>
        <taxon>Kitasatosporales</taxon>
        <taxon>Streptomycetaceae</taxon>
        <taxon>Streptomyces</taxon>
    </lineage>
</organism>
<evidence type="ECO:0000313" key="5">
    <source>
        <dbReference type="Proteomes" id="UP000588098"/>
    </source>
</evidence>
<reference evidence="4 5" key="1">
    <citation type="submission" date="2020-08" db="EMBL/GenBank/DDBJ databases">
        <title>Genomic Encyclopedia of Type Strains, Phase III (KMG-III): the genomes of soil and plant-associated and newly described type strains.</title>
        <authorList>
            <person name="Whitman W."/>
        </authorList>
    </citation>
    <scope>NUCLEOTIDE SEQUENCE [LARGE SCALE GENOMIC DNA]</scope>
    <source>
        <strain evidence="4 5">CECT 8305</strain>
    </source>
</reference>
<feature type="region of interest" description="Disordered" evidence="1">
    <location>
        <begin position="83"/>
        <end position="105"/>
    </location>
</feature>
<comment type="caution">
    <text evidence="4">The sequence shown here is derived from an EMBL/GenBank/DDBJ whole genome shotgun (WGS) entry which is preliminary data.</text>
</comment>
<keyword evidence="5" id="KW-1185">Reference proteome</keyword>
<keyword evidence="3" id="KW-0732">Signal</keyword>
<evidence type="ECO:0000256" key="3">
    <source>
        <dbReference type="SAM" id="SignalP"/>
    </source>
</evidence>
<evidence type="ECO:0000256" key="1">
    <source>
        <dbReference type="SAM" id="MobiDB-lite"/>
    </source>
</evidence>
<feature type="transmembrane region" description="Helical" evidence="2">
    <location>
        <begin position="53"/>
        <end position="75"/>
    </location>
</feature>
<feature type="signal peptide" evidence="3">
    <location>
        <begin position="1"/>
        <end position="23"/>
    </location>
</feature>
<keyword evidence="2" id="KW-0812">Transmembrane</keyword>
<keyword evidence="2" id="KW-1133">Transmembrane helix</keyword>
<proteinExistence type="predicted"/>
<sequence length="105" mass="10685">MHKAVVTLVISAGLLVGSATSVAAEPAYRDATFAGTSTHERTGADKDDHDGGWVLWGLVGLLSLVGMAPPVTLMVRGGVRPVAPKVSQLPQPPPDGAASMSADAR</sequence>
<evidence type="ECO:0008006" key="6">
    <source>
        <dbReference type="Google" id="ProtNLM"/>
    </source>
</evidence>
<dbReference type="Proteomes" id="UP000588098">
    <property type="component" value="Unassembled WGS sequence"/>
</dbReference>
<dbReference type="AlphaFoldDB" id="A0A7W9V1P6"/>
<accession>A0A7W9V1P6</accession>
<dbReference type="EMBL" id="JACHJL010000021">
    <property type="protein sequence ID" value="MBB5939152.1"/>
    <property type="molecule type" value="Genomic_DNA"/>
</dbReference>
<name>A0A7W9V1P6_9ACTN</name>
<evidence type="ECO:0000313" key="4">
    <source>
        <dbReference type="EMBL" id="MBB5939152.1"/>
    </source>
</evidence>
<evidence type="ECO:0000256" key="2">
    <source>
        <dbReference type="SAM" id="Phobius"/>
    </source>
</evidence>
<protein>
    <recommendedName>
        <fullName evidence="6">Secreted protein</fullName>
    </recommendedName>
</protein>